<evidence type="ECO:0000313" key="2">
    <source>
        <dbReference type="WBParaSite" id="RSKR_0000787400.1"/>
    </source>
</evidence>
<dbReference type="WBParaSite" id="RSKR_0000787400.1">
    <property type="protein sequence ID" value="RSKR_0000787400.1"/>
    <property type="gene ID" value="RSKR_0000787400"/>
</dbReference>
<protein>
    <submittedName>
        <fullName evidence="2">Glutamate receptor-interacting protein 1</fullName>
    </submittedName>
</protein>
<reference evidence="2" key="1">
    <citation type="submission" date="2016-11" db="UniProtKB">
        <authorList>
            <consortium name="WormBaseParasite"/>
        </authorList>
    </citation>
    <scope>IDENTIFICATION</scope>
    <source>
        <strain evidence="2">KR3021</strain>
    </source>
</reference>
<sequence length="1631" mass="180082">MKIFHRSEWVANSYDEIVAELERDPTIGLGITVAGYVHKKEEINGVFVKSLVNRSSAAISGKIKVHDLISEVNGLNCENLSHADSVRLLVNSGSKVCLKVIRFKAESMQAKCLQVLQEQENSPHMANIQKNLIEAKNYWQQRLGSDFEILTVTLIPDQYEDGGLGISLEGTVDIIDGNQLCPHHYVECLRKDGPAAKSGCLKAGDELLQLNNKILYGESHVTVRRVIGKISNENRALYLVVARRAIYNLDYDDTNLDTSLPEAYDLLVNYNDNQLVKAKSDTSIATIYDSQKGTNKLIRSQSLQHLTGMAIWNCVPLVVTLMKDNRGLGFSICDYHVASHPTENVIIVRSLVPGGVAQADGRIVPGDRLMFVNSDDLSNCTLDKACDMLKSALFGPVRLGIAKPIPIEQSNRNSHFPIISRSERLLAISNSPSARRRTHNNIKLSKNLKSSETSYEDIHSPDSHSKSFNTSQACTSLGYYEGQFNVHYRLHSDDARYSVNSSSCSSRSNSPCLYPSNRNIYSEKYVYLPSSLERTIRLNKGSIPLGLALETEVDKNINGCVVKSIHPKYAMARDGRIQTGDYIIKMNSEKFRNVTSAQSKAMLKRMNYIGTQCTITYITSSDARLWKQKYSSEGDEQQLPFVNRLSPKVFPKFYQSPLFYKKDPLSVLELSSTVGSLTNLDITKYHSETSISQRLETESLKEDPSVNLNKKDTSLMMLSSSSNGKDKSKGLSKDSLKEDINYSYLENDEKIVIRNFVDDFVGKIFFETLSINIKSPHKFDSYDSILKADEFNFESEIAALSKTYDEASDAIKELQKDYEANKIIISTSKEELGSSKLLEDVSFTNQANVTKIMKSRFWGPPRNVVLSRDPNKSFGISIVGGRIEVSQRGNLPGSGNTVSGIFIKSVLSDSPAGRSGALNMGDRVISVSEIDVRDATHERAVKVIKNATNPVTFCVQSLQTFSPQNFKTRLSSSSKEPVSVTTGTNEHQQCSIKSENDQLILTSKTPVSDVMGHKEIDTKCSNTKVREVNSAASLVKLPNDTNEEDMFGYTQNKVIRKYNYLPGEPTIIRMKSIPKGGFDFKIADNNMGFDKKKSIFIMGITTPSSLNLENGDELLEINGHVLLELSTDQASLKIQQCIEDGELSLIILRHHNLDEKVDITASIENHETIQKIEKLPHHVPPTQLPVQVKEAQPKPSHLPQGTTNHSSNWSSSGERAHIPSSAPVVVGKMIEKHALIETGKETLIEIDKDGKGLGLSIVGGSDTVLGTVVIHEVYADGAAATDGRLKPGDQVLEVNDISLRGISHDHAISLLRRTPSKVRLLIYRDVNLQSSLLDPTQIYNIFDVDIAKKHGRGLGISIVGRKNEPGVYISEVVSGGAADEDNRLMQGDQILGVNNQDTCVGVVSLKVGRWKLAEATDKVFAATPPTITANSRNKKNIDQPKKNDEFICGEKESGGMYGGDHSERSDVPPPAPQLPILSSGVLFDETLPTSPIIHKDLSPVLEVFEPPHIESGRARSSIDQSMEKLGLRTGSVPNENKPIYLLDDLHEDGSENLLIELKKLPDQQLGMGIGKRARGILVTSLQAGSNAHEKLKVGDRIMAVNGEAVTDQLSAVKLVKSSAERLILQIARPKR</sequence>
<organism evidence="1 2">
    <name type="scientific">Rhabditophanes sp. KR3021</name>
    <dbReference type="NCBI Taxonomy" id="114890"/>
    <lineage>
        <taxon>Eukaryota</taxon>
        <taxon>Metazoa</taxon>
        <taxon>Ecdysozoa</taxon>
        <taxon>Nematoda</taxon>
        <taxon>Chromadorea</taxon>
        <taxon>Rhabditida</taxon>
        <taxon>Tylenchina</taxon>
        <taxon>Panagrolaimomorpha</taxon>
        <taxon>Strongyloidoidea</taxon>
        <taxon>Alloionematidae</taxon>
        <taxon>Rhabditophanes</taxon>
    </lineage>
</organism>
<accession>A0AC35U5R2</accession>
<name>A0AC35U5R2_9BILA</name>
<dbReference type="Proteomes" id="UP000095286">
    <property type="component" value="Unplaced"/>
</dbReference>
<evidence type="ECO:0000313" key="1">
    <source>
        <dbReference type="Proteomes" id="UP000095286"/>
    </source>
</evidence>
<proteinExistence type="predicted"/>